<evidence type="ECO:0000313" key="2">
    <source>
        <dbReference type="EMBL" id="KAL3656279.1"/>
    </source>
</evidence>
<comment type="caution">
    <text evidence="2">The sequence shown here is derived from an EMBL/GenBank/DDBJ whole genome shotgun (WGS) entry which is preliminary data.</text>
</comment>
<evidence type="ECO:0008006" key="4">
    <source>
        <dbReference type="Google" id="ProtNLM"/>
    </source>
</evidence>
<protein>
    <recommendedName>
        <fullName evidence="4">Tc1-like transposase DDE domain-containing protein</fullName>
    </recommendedName>
</protein>
<dbReference type="EMBL" id="JBIMZQ010000087">
    <property type="protein sequence ID" value="KAL3656279.1"/>
    <property type="molecule type" value="Genomic_DNA"/>
</dbReference>
<proteinExistence type="predicted"/>
<organism evidence="2 3">
    <name type="scientific">Phytophthora oleae</name>
    <dbReference type="NCBI Taxonomy" id="2107226"/>
    <lineage>
        <taxon>Eukaryota</taxon>
        <taxon>Sar</taxon>
        <taxon>Stramenopiles</taxon>
        <taxon>Oomycota</taxon>
        <taxon>Peronosporomycetes</taxon>
        <taxon>Peronosporales</taxon>
        <taxon>Peronosporaceae</taxon>
        <taxon>Phytophthora</taxon>
    </lineage>
</organism>
<dbReference type="EMBL" id="JBIMZQ010000089">
    <property type="protein sequence ID" value="KAL3656246.1"/>
    <property type="molecule type" value="Genomic_DNA"/>
</dbReference>
<sequence>MLNPIENVFSTFKSTVKAFMREKRLEIVRVPEGVTMKAHRQYFLQTAAHPFMPEVTTVERCRNFYRHTLRFHTLVTDMQDMPVGT</sequence>
<dbReference type="AlphaFoldDB" id="A0ABD3EPY4"/>
<dbReference type="Proteomes" id="UP001632037">
    <property type="component" value="Unassembled WGS sequence"/>
</dbReference>
<reference evidence="2 3" key="1">
    <citation type="submission" date="2024-09" db="EMBL/GenBank/DDBJ databases">
        <title>Genome sequencing and assembly of Phytophthora oleae, isolate VK10A, causative agent of rot of olive drupes.</title>
        <authorList>
            <person name="Conti Taguali S."/>
            <person name="Riolo M."/>
            <person name="La Spada F."/>
            <person name="Cacciola S.O."/>
            <person name="Dionisio G."/>
        </authorList>
    </citation>
    <scope>NUCLEOTIDE SEQUENCE [LARGE SCALE GENOMIC DNA]</scope>
    <source>
        <strain evidence="2 3">VK10A</strain>
    </source>
</reference>
<name>A0ABD3EPY4_9STRA</name>
<keyword evidence="3" id="KW-1185">Reference proteome</keyword>
<gene>
    <name evidence="2" type="ORF">V7S43_018892</name>
    <name evidence="1" type="ORF">V7S43_018927</name>
</gene>
<accession>A0ABD3EPY4</accession>
<evidence type="ECO:0000313" key="1">
    <source>
        <dbReference type="EMBL" id="KAL3656246.1"/>
    </source>
</evidence>
<evidence type="ECO:0000313" key="3">
    <source>
        <dbReference type="Proteomes" id="UP001632037"/>
    </source>
</evidence>